<dbReference type="KEGG" id="dan:26514154"/>
<dbReference type="Proteomes" id="UP000007801">
    <property type="component" value="Unassembled WGS sequence"/>
</dbReference>
<reference evidence="2 3" key="1">
    <citation type="journal article" date="2007" name="Nature">
        <title>Evolution of genes and genomes on the Drosophila phylogeny.</title>
        <authorList>
            <consortium name="Drosophila 12 Genomes Consortium"/>
            <person name="Clark A.G."/>
            <person name="Eisen M.B."/>
            <person name="Smith D.R."/>
            <person name="Bergman C.M."/>
            <person name="Oliver B."/>
            <person name="Markow T.A."/>
            <person name="Kaufman T.C."/>
            <person name="Kellis M."/>
            <person name="Gelbart W."/>
            <person name="Iyer V.N."/>
            <person name="Pollard D.A."/>
            <person name="Sackton T.B."/>
            <person name="Larracuente A.M."/>
            <person name="Singh N.D."/>
            <person name="Abad J.P."/>
            <person name="Abt D.N."/>
            <person name="Adryan B."/>
            <person name="Aguade M."/>
            <person name="Akashi H."/>
            <person name="Anderson W.W."/>
            <person name="Aquadro C.F."/>
            <person name="Ardell D.H."/>
            <person name="Arguello R."/>
            <person name="Artieri C.G."/>
            <person name="Barbash D.A."/>
            <person name="Barker D."/>
            <person name="Barsanti P."/>
            <person name="Batterham P."/>
            <person name="Batzoglou S."/>
            <person name="Begun D."/>
            <person name="Bhutkar A."/>
            <person name="Blanco E."/>
            <person name="Bosak S.A."/>
            <person name="Bradley R.K."/>
            <person name="Brand A.D."/>
            <person name="Brent M.R."/>
            <person name="Brooks A.N."/>
            <person name="Brown R.H."/>
            <person name="Butlin R.K."/>
            <person name="Caggese C."/>
            <person name="Calvi B.R."/>
            <person name="Bernardo de Carvalho A."/>
            <person name="Caspi A."/>
            <person name="Castrezana S."/>
            <person name="Celniker S.E."/>
            <person name="Chang J.L."/>
            <person name="Chapple C."/>
            <person name="Chatterji S."/>
            <person name="Chinwalla A."/>
            <person name="Civetta A."/>
            <person name="Clifton S.W."/>
            <person name="Comeron J.M."/>
            <person name="Costello J.C."/>
            <person name="Coyne J.A."/>
            <person name="Daub J."/>
            <person name="David R.G."/>
            <person name="Delcher A.L."/>
            <person name="Delehaunty K."/>
            <person name="Do C.B."/>
            <person name="Ebling H."/>
            <person name="Edwards K."/>
            <person name="Eickbush T."/>
            <person name="Evans J.D."/>
            <person name="Filipski A."/>
            <person name="Findeiss S."/>
            <person name="Freyhult E."/>
            <person name="Fulton L."/>
            <person name="Fulton R."/>
            <person name="Garcia A.C."/>
            <person name="Gardiner A."/>
            <person name="Garfield D.A."/>
            <person name="Garvin B.E."/>
            <person name="Gibson G."/>
            <person name="Gilbert D."/>
            <person name="Gnerre S."/>
            <person name="Godfrey J."/>
            <person name="Good R."/>
            <person name="Gotea V."/>
            <person name="Gravely B."/>
            <person name="Greenberg A.J."/>
            <person name="Griffiths-Jones S."/>
            <person name="Gross S."/>
            <person name="Guigo R."/>
            <person name="Gustafson E.A."/>
            <person name="Haerty W."/>
            <person name="Hahn M.W."/>
            <person name="Halligan D.L."/>
            <person name="Halpern A.L."/>
            <person name="Halter G.M."/>
            <person name="Han M.V."/>
            <person name="Heger A."/>
            <person name="Hillier L."/>
            <person name="Hinrichs A.S."/>
            <person name="Holmes I."/>
            <person name="Hoskins R.A."/>
            <person name="Hubisz M.J."/>
            <person name="Hultmark D."/>
            <person name="Huntley M.A."/>
            <person name="Jaffe D.B."/>
            <person name="Jagadeeshan S."/>
            <person name="Jeck W.R."/>
            <person name="Johnson J."/>
            <person name="Jones C.D."/>
            <person name="Jordan W.C."/>
            <person name="Karpen G.H."/>
            <person name="Kataoka E."/>
            <person name="Keightley P.D."/>
            <person name="Kheradpour P."/>
            <person name="Kirkness E.F."/>
            <person name="Koerich L.B."/>
            <person name="Kristiansen K."/>
            <person name="Kudrna D."/>
            <person name="Kulathinal R.J."/>
            <person name="Kumar S."/>
            <person name="Kwok R."/>
            <person name="Lander E."/>
            <person name="Langley C.H."/>
            <person name="Lapoint R."/>
            <person name="Lazzaro B.P."/>
            <person name="Lee S.J."/>
            <person name="Levesque L."/>
            <person name="Li R."/>
            <person name="Lin C.F."/>
            <person name="Lin M.F."/>
            <person name="Lindblad-Toh K."/>
            <person name="Llopart A."/>
            <person name="Long M."/>
            <person name="Low L."/>
            <person name="Lozovsky E."/>
            <person name="Lu J."/>
            <person name="Luo M."/>
            <person name="Machado C.A."/>
            <person name="Makalowski W."/>
            <person name="Marzo M."/>
            <person name="Matsuda M."/>
            <person name="Matzkin L."/>
            <person name="McAllister B."/>
            <person name="McBride C.S."/>
            <person name="McKernan B."/>
            <person name="McKernan K."/>
            <person name="Mendez-Lago M."/>
            <person name="Minx P."/>
            <person name="Mollenhauer M.U."/>
            <person name="Montooth K."/>
            <person name="Mount S.M."/>
            <person name="Mu X."/>
            <person name="Myers E."/>
            <person name="Negre B."/>
            <person name="Newfeld S."/>
            <person name="Nielsen R."/>
            <person name="Noor M.A."/>
            <person name="O'Grady P."/>
            <person name="Pachter L."/>
            <person name="Papaceit M."/>
            <person name="Parisi M.J."/>
            <person name="Parisi M."/>
            <person name="Parts L."/>
            <person name="Pedersen J.S."/>
            <person name="Pesole G."/>
            <person name="Phillippy A.M."/>
            <person name="Ponting C.P."/>
            <person name="Pop M."/>
            <person name="Porcelli D."/>
            <person name="Powell J.R."/>
            <person name="Prohaska S."/>
            <person name="Pruitt K."/>
            <person name="Puig M."/>
            <person name="Quesneville H."/>
            <person name="Ram K.R."/>
            <person name="Rand D."/>
            <person name="Rasmussen M.D."/>
            <person name="Reed L.K."/>
            <person name="Reenan R."/>
            <person name="Reily A."/>
            <person name="Remington K.A."/>
            <person name="Rieger T.T."/>
            <person name="Ritchie M.G."/>
            <person name="Robin C."/>
            <person name="Rogers Y.H."/>
            <person name="Rohde C."/>
            <person name="Rozas J."/>
            <person name="Rubenfield M.J."/>
            <person name="Ruiz A."/>
            <person name="Russo S."/>
            <person name="Salzberg S.L."/>
            <person name="Sanchez-Gracia A."/>
            <person name="Saranga D.J."/>
            <person name="Sato H."/>
            <person name="Schaeffer S.W."/>
            <person name="Schatz M.C."/>
            <person name="Schlenke T."/>
            <person name="Schwartz R."/>
            <person name="Segarra C."/>
            <person name="Singh R.S."/>
            <person name="Sirot L."/>
            <person name="Sirota M."/>
            <person name="Sisneros N.B."/>
            <person name="Smith C.D."/>
            <person name="Smith T.F."/>
            <person name="Spieth J."/>
            <person name="Stage D.E."/>
            <person name="Stark A."/>
            <person name="Stephan W."/>
            <person name="Strausberg R.L."/>
            <person name="Strempel S."/>
            <person name="Sturgill D."/>
            <person name="Sutton G."/>
            <person name="Sutton G.G."/>
            <person name="Tao W."/>
            <person name="Teichmann S."/>
            <person name="Tobari Y.N."/>
            <person name="Tomimura Y."/>
            <person name="Tsolas J.M."/>
            <person name="Valente V.L."/>
            <person name="Venter E."/>
            <person name="Venter J.C."/>
            <person name="Vicario S."/>
            <person name="Vieira F.G."/>
            <person name="Vilella A.J."/>
            <person name="Villasante A."/>
            <person name="Walenz B."/>
            <person name="Wang J."/>
            <person name="Wasserman M."/>
            <person name="Watts T."/>
            <person name="Wilson D."/>
            <person name="Wilson R.K."/>
            <person name="Wing R.A."/>
            <person name="Wolfner M.F."/>
            <person name="Wong A."/>
            <person name="Wong G.K."/>
            <person name="Wu C.I."/>
            <person name="Wu G."/>
            <person name="Yamamoto D."/>
            <person name="Yang H.P."/>
            <person name="Yang S.P."/>
            <person name="Yorke J.A."/>
            <person name="Yoshida K."/>
            <person name="Zdobnov E."/>
            <person name="Zhang P."/>
            <person name="Zhang Y."/>
            <person name="Zimin A.V."/>
            <person name="Baldwin J."/>
            <person name="Abdouelleil A."/>
            <person name="Abdulkadir J."/>
            <person name="Abebe A."/>
            <person name="Abera B."/>
            <person name="Abreu J."/>
            <person name="Acer S.C."/>
            <person name="Aftuck L."/>
            <person name="Alexander A."/>
            <person name="An P."/>
            <person name="Anderson E."/>
            <person name="Anderson S."/>
            <person name="Arachi H."/>
            <person name="Azer M."/>
            <person name="Bachantsang P."/>
            <person name="Barry A."/>
            <person name="Bayul T."/>
            <person name="Berlin A."/>
            <person name="Bessette D."/>
            <person name="Bloom T."/>
            <person name="Blye J."/>
            <person name="Boguslavskiy L."/>
            <person name="Bonnet C."/>
            <person name="Boukhgalter B."/>
            <person name="Bourzgui I."/>
            <person name="Brown A."/>
            <person name="Cahill P."/>
            <person name="Channer S."/>
            <person name="Cheshatsang Y."/>
            <person name="Chuda L."/>
            <person name="Citroen M."/>
            <person name="Collymore A."/>
            <person name="Cooke P."/>
            <person name="Costello M."/>
            <person name="D'Aco K."/>
            <person name="Daza R."/>
            <person name="De Haan G."/>
            <person name="DeGray S."/>
            <person name="DeMaso C."/>
            <person name="Dhargay N."/>
            <person name="Dooley K."/>
            <person name="Dooley E."/>
            <person name="Doricent M."/>
            <person name="Dorje P."/>
            <person name="Dorjee K."/>
            <person name="Dupes A."/>
            <person name="Elong R."/>
            <person name="Falk J."/>
            <person name="Farina A."/>
            <person name="Faro S."/>
            <person name="Ferguson D."/>
            <person name="Fisher S."/>
            <person name="Foley C.D."/>
            <person name="Franke A."/>
            <person name="Friedrich D."/>
            <person name="Gadbois L."/>
            <person name="Gearin G."/>
            <person name="Gearin C.R."/>
            <person name="Giannoukos G."/>
            <person name="Goode T."/>
            <person name="Graham J."/>
            <person name="Grandbois E."/>
            <person name="Grewal S."/>
            <person name="Gyaltsen K."/>
            <person name="Hafez N."/>
            <person name="Hagos B."/>
            <person name="Hall J."/>
            <person name="Henson C."/>
            <person name="Hollinger A."/>
            <person name="Honan T."/>
            <person name="Huard M.D."/>
            <person name="Hughes L."/>
            <person name="Hurhula B."/>
            <person name="Husby M.E."/>
            <person name="Kamat A."/>
            <person name="Kanga B."/>
            <person name="Kashin S."/>
            <person name="Khazanovich D."/>
            <person name="Kisner P."/>
            <person name="Lance K."/>
            <person name="Lara M."/>
            <person name="Lee W."/>
            <person name="Lennon N."/>
            <person name="Letendre F."/>
            <person name="LeVine R."/>
            <person name="Lipovsky A."/>
            <person name="Liu X."/>
            <person name="Liu J."/>
            <person name="Liu S."/>
            <person name="Lokyitsang T."/>
            <person name="Lokyitsang Y."/>
            <person name="Lubonja R."/>
            <person name="Lui A."/>
            <person name="MacDonald P."/>
            <person name="Magnisalis V."/>
            <person name="Maru K."/>
            <person name="Matthews C."/>
            <person name="McCusker W."/>
            <person name="McDonough S."/>
            <person name="Mehta T."/>
            <person name="Meldrim J."/>
            <person name="Meneus L."/>
            <person name="Mihai O."/>
            <person name="Mihalev A."/>
            <person name="Mihova T."/>
            <person name="Mittelman R."/>
            <person name="Mlenga V."/>
            <person name="Montmayeur A."/>
            <person name="Mulrain L."/>
            <person name="Navidi A."/>
            <person name="Naylor J."/>
            <person name="Negash T."/>
            <person name="Nguyen T."/>
            <person name="Nguyen N."/>
            <person name="Nicol R."/>
            <person name="Norbu C."/>
            <person name="Norbu N."/>
            <person name="Novod N."/>
            <person name="O'Neill B."/>
            <person name="Osman S."/>
            <person name="Markiewicz E."/>
            <person name="Oyono O.L."/>
            <person name="Patti C."/>
            <person name="Phunkhang P."/>
            <person name="Pierre F."/>
            <person name="Priest M."/>
            <person name="Raghuraman S."/>
            <person name="Rege F."/>
            <person name="Reyes R."/>
            <person name="Rise C."/>
            <person name="Rogov P."/>
            <person name="Ross K."/>
            <person name="Ryan E."/>
            <person name="Settipalli S."/>
            <person name="Shea T."/>
            <person name="Sherpa N."/>
            <person name="Shi L."/>
            <person name="Shih D."/>
            <person name="Sparrow T."/>
            <person name="Spaulding J."/>
            <person name="Stalker J."/>
            <person name="Stange-Thomann N."/>
            <person name="Stavropoulos S."/>
            <person name="Stone C."/>
            <person name="Strader C."/>
            <person name="Tesfaye S."/>
            <person name="Thomson T."/>
            <person name="Thoulutsang Y."/>
            <person name="Thoulutsang D."/>
            <person name="Topham K."/>
            <person name="Topping I."/>
            <person name="Tsamla T."/>
            <person name="Vassiliev H."/>
            <person name="Vo A."/>
            <person name="Wangchuk T."/>
            <person name="Wangdi T."/>
            <person name="Weiand M."/>
            <person name="Wilkinson J."/>
            <person name="Wilson A."/>
            <person name="Yadav S."/>
            <person name="Young G."/>
            <person name="Yu Q."/>
            <person name="Zembek L."/>
            <person name="Zhong D."/>
            <person name="Zimmer A."/>
            <person name="Zwirko Z."/>
            <person name="Jaffe D.B."/>
            <person name="Alvarez P."/>
            <person name="Brockman W."/>
            <person name="Butler J."/>
            <person name="Chin C."/>
            <person name="Gnerre S."/>
            <person name="Grabherr M."/>
            <person name="Kleber M."/>
            <person name="Mauceli E."/>
            <person name="MacCallum I."/>
        </authorList>
    </citation>
    <scope>NUCLEOTIDE SEQUENCE [LARGE SCALE GENOMIC DNA]</scope>
    <source>
        <strain evidence="3">Tucson 14024-0371.13</strain>
    </source>
</reference>
<name>A0A0P8XV90_DROAN</name>
<evidence type="ECO:0000313" key="3">
    <source>
        <dbReference type="Proteomes" id="UP000007801"/>
    </source>
</evidence>
<dbReference type="GeneID" id="26514154"/>
<dbReference type="InParanoid" id="A0A0P8XV90"/>
<evidence type="ECO:0000313" key="2">
    <source>
        <dbReference type="EMBL" id="KPU73253.1"/>
    </source>
</evidence>
<dbReference type="AlphaFoldDB" id="A0A0P8XV90"/>
<organism evidence="2 3">
    <name type="scientific">Drosophila ananassae</name>
    <name type="common">Fruit fly</name>
    <dbReference type="NCBI Taxonomy" id="7217"/>
    <lineage>
        <taxon>Eukaryota</taxon>
        <taxon>Metazoa</taxon>
        <taxon>Ecdysozoa</taxon>
        <taxon>Arthropoda</taxon>
        <taxon>Hexapoda</taxon>
        <taxon>Insecta</taxon>
        <taxon>Pterygota</taxon>
        <taxon>Neoptera</taxon>
        <taxon>Endopterygota</taxon>
        <taxon>Diptera</taxon>
        <taxon>Brachycera</taxon>
        <taxon>Muscomorpha</taxon>
        <taxon>Ephydroidea</taxon>
        <taxon>Drosophilidae</taxon>
        <taxon>Drosophila</taxon>
        <taxon>Sophophora</taxon>
    </lineage>
</organism>
<evidence type="ECO:0000256" key="1">
    <source>
        <dbReference type="SAM" id="MobiDB-lite"/>
    </source>
</evidence>
<dbReference type="OrthoDB" id="10462908at2759"/>
<proteinExistence type="predicted"/>
<feature type="region of interest" description="Disordered" evidence="1">
    <location>
        <begin position="1"/>
        <end position="20"/>
    </location>
</feature>
<feature type="region of interest" description="Disordered" evidence="1">
    <location>
        <begin position="52"/>
        <end position="87"/>
    </location>
</feature>
<dbReference type="EMBL" id="CH902620">
    <property type="protein sequence ID" value="KPU73253.1"/>
    <property type="molecule type" value="Genomic_DNA"/>
</dbReference>
<accession>A0A0P8XV90</accession>
<protein>
    <submittedName>
        <fullName evidence="2">Uncharacterized protein</fullName>
    </submittedName>
</protein>
<sequence length="244" mass="26531">MESNAPTQAEDSADVGQNQPNTIVIQLVPIPFNGERQDGPFCVQAIPLYFGPTDPQAGPPQRAVPDRSRMRPDMGGPPKQMSVPNPNRNPRNFCNLCRGQNYSQAQGAPFIPPRSYPMAPGPPPGVRRYPTDDGYNESRYCRNTPCCCSCHRNFVPPQELFEEQMDTLKNNQRERTPVVEPGDEGYRDQSTNTTEAAAAANVLGSLEALKVICESLGKAMVAATAVAVGAAQKQAIAQVKSEFP</sequence>
<gene>
    <name evidence="2" type="primary">Dana\GF26745</name>
    <name evidence="2" type="ORF">GF26745</name>
</gene>
<keyword evidence="3" id="KW-1185">Reference proteome</keyword>